<evidence type="ECO:0000313" key="6">
    <source>
        <dbReference type="EMBL" id="JAU97578.1"/>
    </source>
</evidence>
<dbReference type="PANTHER" id="PTHR44167:SF24">
    <property type="entry name" value="SERINE_THREONINE-PROTEIN KINASE CHK2"/>
    <property type="match status" value="1"/>
</dbReference>
<dbReference type="PROSITE" id="PS50011">
    <property type="entry name" value="PROTEIN_KINASE_DOM"/>
    <property type="match status" value="1"/>
</dbReference>
<evidence type="ECO:0000256" key="2">
    <source>
        <dbReference type="SAM" id="Phobius"/>
    </source>
</evidence>
<dbReference type="EMBL" id="GEVL01015554">
    <property type="protein sequence ID" value="JAU61787.1"/>
    <property type="molecule type" value="Transcribed_RNA"/>
</dbReference>
<dbReference type="PANTHER" id="PTHR44167">
    <property type="entry name" value="OVARIAN-SPECIFIC SERINE/THREONINE-PROTEIN KINASE LOK-RELATED"/>
    <property type="match status" value="1"/>
</dbReference>
<dbReference type="SUPFAM" id="SSF56112">
    <property type="entry name" value="Protein kinase-like (PK-like)"/>
    <property type="match status" value="1"/>
</dbReference>
<protein>
    <submittedName>
        <fullName evidence="5">Calcium/calmodulin-dependent serine/threonine-protein kinase</fullName>
    </submittedName>
</protein>
<dbReference type="Gene3D" id="1.10.510.10">
    <property type="entry name" value="Transferase(Phosphotransferase) domain 1"/>
    <property type="match status" value="1"/>
</dbReference>
<dbReference type="EMBL" id="GEVM01008360">
    <property type="protein sequence ID" value="JAU97578.1"/>
    <property type="molecule type" value="Transcribed_RNA"/>
</dbReference>
<evidence type="ECO:0000313" key="5">
    <source>
        <dbReference type="EMBL" id="JAU61787.1"/>
    </source>
</evidence>
<feature type="transmembrane region" description="Helical" evidence="2">
    <location>
        <begin position="6"/>
        <end position="24"/>
    </location>
</feature>
<gene>
    <name evidence="4" type="ORF">LC_TR4613_c0_g1_i1_g.16568</name>
    <name evidence="5" type="ORF">LE_TR20108_c0_g1_i1_g.64269</name>
    <name evidence="6" type="ORF">MP_TR7495_c0_g1_i1_g.21550</name>
</gene>
<feature type="region of interest" description="Disordered" evidence="1">
    <location>
        <begin position="142"/>
        <end position="165"/>
    </location>
</feature>
<dbReference type="Pfam" id="PF00069">
    <property type="entry name" value="Pkinase"/>
    <property type="match status" value="1"/>
</dbReference>
<dbReference type="InterPro" id="IPR011009">
    <property type="entry name" value="Kinase-like_dom_sf"/>
</dbReference>
<dbReference type="EMBL" id="GEVK01022057">
    <property type="protein sequence ID" value="JAU30775.1"/>
    <property type="molecule type" value="Transcribed_RNA"/>
</dbReference>
<dbReference type="GO" id="GO:0004674">
    <property type="term" value="F:protein serine/threonine kinase activity"/>
    <property type="evidence" value="ECO:0007669"/>
    <property type="project" value="TreeGrafter"/>
</dbReference>
<dbReference type="GO" id="GO:0044773">
    <property type="term" value="P:mitotic DNA damage checkpoint signaling"/>
    <property type="evidence" value="ECO:0007669"/>
    <property type="project" value="TreeGrafter"/>
</dbReference>
<dbReference type="InterPro" id="IPR000719">
    <property type="entry name" value="Prot_kinase_dom"/>
</dbReference>
<evidence type="ECO:0000256" key="1">
    <source>
        <dbReference type="SAM" id="MobiDB-lite"/>
    </source>
</evidence>
<keyword evidence="5" id="KW-0808">Transferase</keyword>
<accession>A0A1J3H0A6</accession>
<keyword evidence="2" id="KW-0812">Transmembrane</keyword>
<dbReference type="GO" id="GO:0005737">
    <property type="term" value="C:cytoplasm"/>
    <property type="evidence" value="ECO:0007669"/>
    <property type="project" value="TreeGrafter"/>
</dbReference>
<organism evidence="5">
    <name type="scientific">Noccaea caerulescens</name>
    <name type="common">Alpine penny-cress</name>
    <name type="synonym">Thlaspi caerulescens</name>
    <dbReference type="NCBI Taxonomy" id="107243"/>
    <lineage>
        <taxon>Eukaryota</taxon>
        <taxon>Viridiplantae</taxon>
        <taxon>Streptophyta</taxon>
        <taxon>Embryophyta</taxon>
        <taxon>Tracheophyta</taxon>
        <taxon>Spermatophyta</taxon>
        <taxon>Magnoliopsida</taxon>
        <taxon>eudicotyledons</taxon>
        <taxon>Gunneridae</taxon>
        <taxon>Pentapetalae</taxon>
        <taxon>rosids</taxon>
        <taxon>malvids</taxon>
        <taxon>Brassicales</taxon>
        <taxon>Brassicaceae</taxon>
        <taxon>Coluteocarpeae</taxon>
        <taxon>Noccaea</taxon>
    </lineage>
</organism>
<evidence type="ECO:0000259" key="3">
    <source>
        <dbReference type="PROSITE" id="PS50011"/>
    </source>
</evidence>
<feature type="compositionally biased region" description="Acidic residues" evidence="1">
    <location>
        <begin position="153"/>
        <end position="165"/>
    </location>
</feature>
<evidence type="ECO:0000313" key="4">
    <source>
        <dbReference type="EMBL" id="JAU30775.1"/>
    </source>
</evidence>
<feature type="domain" description="Protein kinase" evidence="3">
    <location>
        <begin position="1"/>
        <end position="95"/>
    </location>
</feature>
<keyword evidence="5" id="KW-0418">Kinase</keyword>
<keyword evidence="2" id="KW-0472">Membrane</keyword>
<sequence>MEMGNYTGLAADMFAAGVVLFIMFNGTPPFLSTKPNDRIYQLIKTKNFQKFWALHEKNKAPGHFPDAFKRLINSLLSSEIDRRPSLDDIEKDEWLCGDDIMNDDLITYMKSKSEKLSQNDPNKKKMADLRDKLLQRAMEEEECGLSSAGSRGEEDEEEDPNISEEDYFARNYRKLNIKTEELPQYENKGLVYLNQKPAFLVAWLQNHLREQQAAKEVFLRDFPSEIAPLNYTIDYDEKTYQLNAKFVFVIDDEDETELRLTGQLHRSSKGEVSIDWRQAEGTPFWLTAIQANLNDSLREIA</sequence>
<dbReference type="GO" id="GO:0005634">
    <property type="term" value="C:nucleus"/>
    <property type="evidence" value="ECO:0007669"/>
    <property type="project" value="TreeGrafter"/>
</dbReference>
<dbReference type="GO" id="GO:0005524">
    <property type="term" value="F:ATP binding"/>
    <property type="evidence" value="ECO:0007669"/>
    <property type="project" value="InterPro"/>
</dbReference>
<reference evidence="5" key="1">
    <citation type="submission" date="2016-07" db="EMBL/GenBank/DDBJ databases">
        <title>De novo transcriptome assembly of four accessions of the metal hyperaccumulator plant Noccaea caerulescens.</title>
        <authorList>
            <person name="Blande D."/>
            <person name="Halimaa P."/>
            <person name="Tervahauta A.I."/>
            <person name="Aarts M.G."/>
            <person name="Karenlampi S.O."/>
        </authorList>
    </citation>
    <scope>NUCLEOTIDE SEQUENCE</scope>
</reference>
<name>A0A1J3H0A6_NOCCA</name>
<keyword evidence="2" id="KW-1133">Transmembrane helix</keyword>
<dbReference type="AlphaFoldDB" id="A0A1J3H0A6"/>
<proteinExistence type="predicted"/>